<dbReference type="Proteomes" id="UP000539146">
    <property type="component" value="Unassembled WGS sequence"/>
</dbReference>
<gene>
    <name evidence="2" type="ORF">HP467_06305</name>
</gene>
<evidence type="ECO:0000313" key="3">
    <source>
        <dbReference type="Proteomes" id="UP000539146"/>
    </source>
</evidence>
<keyword evidence="1" id="KW-0812">Transmembrane</keyword>
<feature type="transmembrane region" description="Helical" evidence="1">
    <location>
        <begin position="194"/>
        <end position="216"/>
    </location>
</feature>
<comment type="caution">
    <text evidence="2">The sequence shown here is derived from an EMBL/GenBank/DDBJ whole genome shotgun (WGS) entry which is preliminary data.</text>
</comment>
<keyword evidence="1" id="KW-0472">Membrane</keyword>
<proteinExistence type="predicted"/>
<evidence type="ECO:0000256" key="1">
    <source>
        <dbReference type="SAM" id="Phobius"/>
    </source>
</evidence>
<accession>A0A850DR32</accession>
<protein>
    <submittedName>
        <fullName evidence="2">Uncharacterized protein</fullName>
    </submittedName>
</protein>
<sequence length="219" mass="23451">MHVAPITEDADRLWADGDRRGALLLLRRMVEAAPEDTARRLALVERYRSMGHPDQAGRWAIGLPGVATLVERDRAARLLASSGVARQDLRAFLVLPGDGDLPSELVELLPDVDRYRTLMDVPARARKSPDLAESLFLVAGGLTALAFVLRVVGDLLPSLVVAAHWAGFAATVGIATASAVQVRSRLVERQWGSAAAWVVIAVAVLALAALLVGQTLGDW</sequence>
<dbReference type="AlphaFoldDB" id="A0A850DR32"/>
<name>A0A850DR32_9MICO</name>
<feature type="transmembrane region" description="Helical" evidence="1">
    <location>
        <begin position="134"/>
        <end position="153"/>
    </location>
</feature>
<feature type="transmembrane region" description="Helical" evidence="1">
    <location>
        <begin position="159"/>
        <end position="182"/>
    </location>
</feature>
<evidence type="ECO:0000313" key="2">
    <source>
        <dbReference type="EMBL" id="NUU27724.1"/>
    </source>
</evidence>
<keyword evidence="1" id="KW-1133">Transmembrane helix</keyword>
<reference evidence="2 3" key="1">
    <citation type="submission" date="2020-05" db="EMBL/GenBank/DDBJ databases">
        <title>Genome Sequencing of Type Strains.</title>
        <authorList>
            <person name="Lemaire J.F."/>
            <person name="Inderbitzin P."/>
            <person name="Gregorio O.A."/>
            <person name="Collins S.B."/>
            <person name="Wespe N."/>
            <person name="Knight-Connoni V."/>
        </authorList>
    </citation>
    <scope>NUCLEOTIDE SEQUENCE [LARGE SCALE GENOMIC DNA]</scope>
    <source>
        <strain evidence="2 3">DSM 20512</strain>
    </source>
</reference>
<dbReference type="RefSeq" id="WP_175325587.1">
    <property type="nucleotide sequence ID" value="NZ_BAAAWP010000001.1"/>
</dbReference>
<organism evidence="2 3">
    <name type="scientific">Curtobacterium citreum</name>
    <dbReference type="NCBI Taxonomy" id="2036"/>
    <lineage>
        <taxon>Bacteria</taxon>
        <taxon>Bacillati</taxon>
        <taxon>Actinomycetota</taxon>
        <taxon>Actinomycetes</taxon>
        <taxon>Micrococcales</taxon>
        <taxon>Microbacteriaceae</taxon>
        <taxon>Curtobacterium</taxon>
    </lineage>
</organism>
<dbReference type="EMBL" id="JABMCG010000093">
    <property type="protein sequence ID" value="NUU27724.1"/>
    <property type="molecule type" value="Genomic_DNA"/>
</dbReference>